<sequence length="165" mass="18525">MSQETDAMEEPNWGEEITALLDELDVKPDGFGLYLNFMLPYNVDDNGIINEAQPYIDLVEDISGADSQTRFLVEALAVKHGLQVQNALVKDPTTELVAGYHYGMFYVGEDIVSTFTPLRADIEIEFTRMIELGKVPILPMMQFTLLTQTPPEESAGIDEEDEDLF</sequence>
<accession>X0XLH7</accession>
<protein>
    <submittedName>
        <fullName evidence="1">Uncharacterized protein</fullName>
    </submittedName>
</protein>
<name>X0XLH7_9ZZZZ</name>
<organism evidence="1">
    <name type="scientific">marine sediment metagenome</name>
    <dbReference type="NCBI Taxonomy" id="412755"/>
    <lineage>
        <taxon>unclassified sequences</taxon>
        <taxon>metagenomes</taxon>
        <taxon>ecological metagenomes</taxon>
    </lineage>
</organism>
<reference evidence="1" key="1">
    <citation type="journal article" date="2014" name="Front. Microbiol.">
        <title>High frequency of phylogenetically diverse reductive dehalogenase-homologous genes in deep subseafloor sedimentary metagenomes.</title>
        <authorList>
            <person name="Kawai M."/>
            <person name="Futagami T."/>
            <person name="Toyoda A."/>
            <person name="Takaki Y."/>
            <person name="Nishi S."/>
            <person name="Hori S."/>
            <person name="Arai W."/>
            <person name="Tsubouchi T."/>
            <person name="Morono Y."/>
            <person name="Uchiyama I."/>
            <person name="Ito T."/>
            <person name="Fujiyama A."/>
            <person name="Inagaki F."/>
            <person name="Takami H."/>
        </authorList>
    </citation>
    <scope>NUCLEOTIDE SEQUENCE</scope>
    <source>
        <strain evidence="1">Expedition CK06-06</strain>
    </source>
</reference>
<gene>
    <name evidence="1" type="ORF">S01H1_79940</name>
</gene>
<proteinExistence type="predicted"/>
<dbReference type="AlphaFoldDB" id="X0XLH7"/>
<comment type="caution">
    <text evidence="1">The sequence shown here is derived from an EMBL/GenBank/DDBJ whole genome shotgun (WGS) entry which is preliminary data.</text>
</comment>
<evidence type="ECO:0000313" key="1">
    <source>
        <dbReference type="EMBL" id="GAG44025.1"/>
    </source>
</evidence>
<dbReference type="EMBL" id="BARS01053935">
    <property type="protein sequence ID" value="GAG44025.1"/>
    <property type="molecule type" value="Genomic_DNA"/>
</dbReference>